<organism evidence="1 2">
    <name type="scientific">Striga asiatica</name>
    <name type="common">Asiatic witchweed</name>
    <name type="synonym">Buchnera asiatica</name>
    <dbReference type="NCBI Taxonomy" id="4170"/>
    <lineage>
        <taxon>Eukaryota</taxon>
        <taxon>Viridiplantae</taxon>
        <taxon>Streptophyta</taxon>
        <taxon>Embryophyta</taxon>
        <taxon>Tracheophyta</taxon>
        <taxon>Spermatophyta</taxon>
        <taxon>Magnoliopsida</taxon>
        <taxon>eudicotyledons</taxon>
        <taxon>Gunneridae</taxon>
        <taxon>Pentapetalae</taxon>
        <taxon>asterids</taxon>
        <taxon>lamiids</taxon>
        <taxon>Lamiales</taxon>
        <taxon>Orobanchaceae</taxon>
        <taxon>Buchnereae</taxon>
        <taxon>Striga</taxon>
    </lineage>
</organism>
<name>A0A5A7Q4V6_STRAF</name>
<dbReference type="EMBL" id="BKCP01005772">
    <property type="protein sequence ID" value="GER39892.1"/>
    <property type="molecule type" value="Genomic_DNA"/>
</dbReference>
<gene>
    <name evidence="1" type="ORF">STAS_16533</name>
</gene>
<comment type="caution">
    <text evidence="1">The sequence shown here is derived from an EMBL/GenBank/DDBJ whole genome shotgun (WGS) entry which is preliminary data.</text>
</comment>
<protein>
    <submittedName>
        <fullName evidence="1">Ribosomal RNA small subunit methyltransferase H</fullName>
    </submittedName>
</protein>
<keyword evidence="1" id="KW-0489">Methyltransferase</keyword>
<dbReference type="GO" id="GO:0008168">
    <property type="term" value="F:methyltransferase activity"/>
    <property type="evidence" value="ECO:0007669"/>
    <property type="project" value="UniProtKB-KW"/>
</dbReference>
<evidence type="ECO:0000313" key="1">
    <source>
        <dbReference type="EMBL" id="GER39892.1"/>
    </source>
</evidence>
<keyword evidence="1" id="KW-0808">Transferase</keyword>
<accession>A0A5A7Q4V6</accession>
<dbReference type="GO" id="GO:0032259">
    <property type="term" value="P:methylation"/>
    <property type="evidence" value="ECO:0007669"/>
    <property type="project" value="UniProtKB-KW"/>
</dbReference>
<sequence>MEGMLHRKSMFNFPPFHGFWKLSQVCCSYLRSSILRFEQEVQAVQEVREVMEGWKIEHRLPVSSCYRAIKPYIGTRHRDSEILKSLLSLLNLTAGIANRPRRRDFEGRQGRVGHRQKLWRELELAGKLTRQ</sequence>
<reference evidence="2" key="1">
    <citation type="journal article" date="2019" name="Curr. Biol.">
        <title>Genome Sequence of Striga asiatica Provides Insight into the Evolution of Plant Parasitism.</title>
        <authorList>
            <person name="Yoshida S."/>
            <person name="Kim S."/>
            <person name="Wafula E.K."/>
            <person name="Tanskanen J."/>
            <person name="Kim Y.M."/>
            <person name="Honaas L."/>
            <person name="Yang Z."/>
            <person name="Spallek T."/>
            <person name="Conn C.E."/>
            <person name="Ichihashi Y."/>
            <person name="Cheong K."/>
            <person name="Cui S."/>
            <person name="Der J.P."/>
            <person name="Gundlach H."/>
            <person name="Jiao Y."/>
            <person name="Hori C."/>
            <person name="Ishida J.K."/>
            <person name="Kasahara H."/>
            <person name="Kiba T."/>
            <person name="Kim M.S."/>
            <person name="Koo N."/>
            <person name="Laohavisit A."/>
            <person name="Lee Y.H."/>
            <person name="Lumba S."/>
            <person name="McCourt P."/>
            <person name="Mortimer J.C."/>
            <person name="Mutuku J.M."/>
            <person name="Nomura T."/>
            <person name="Sasaki-Sekimoto Y."/>
            <person name="Seto Y."/>
            <person name="Wang Y."/>
            <person name="Wakatake T."/>
            <person name="Sakakibara H."/>
            <person name="Demura T."/>
            <person name="Yamaguchi S."/>
            <person name="Yoneyama K."/>
            <person name="Manabe R.I."/>
            <person name="Nelson D.C."/>
            <person name="Schulman A.H."/>
            <person name="Timko M.P."/>
            <person name="dePamphilis C.W."/>
            <person name="Choi D."/>
            <person name="Shirasu K."/>
        </authorList>
    </citation>
    <scope>NUCLEOTIDE SEQUENCE [LARGE SCALE GENOMIC DNA]</scope>
    <source>
        <strain evidence="2">cv. UVA1</strain>
    </source>
</reference>
<dbReference type="AlphaFoldDB" id="A0A5A7Q4V6"/>
<proteinExistence type="predicted"/>
<dbReference type="Proteomes" id="UP000325081">
    <property type="component" value="Unassembled WGS sequence"/>
</dbReference>
<keyword evidence="2" id="KW-1185">Reference proteome</keyword>
<evidence type="ECO:0000313" key="2">
    <source>
        <dbReference type="Proteomes" id="UP000325081"/>
    </source>
</evidence>